<dbReference type="SMART" id="SM00160">
    <property type="entry name" value="RanBD"/>
    <property type="match status" value="1"/>
</dbReference>
<dbReference type="GO" id="GO:0005643">
    <property type="term" value="C:nuclear pore"/>
    <property type="evidence" value="ECO:0007669"/>
    <property type="project" value="TreeGrafter"/>
</dbReference>
<dbReference type="STRING" id="1095629.A0A0C9X2U5"/>
<dbReference type="SUPFAM" id="SSF50729">
    <property type="entry name" value="PH domain-like"/>
    <property type="match status" value="1"/>
</dbReference>
<keyword evidence="2" id="KW-0812">Transmembrane</keyword>
<dbReference type="GO" id="GO:0005737">
    <property type="term" value="C:cytoplasm"/>
    <property type="evidence" value="ECO:0007669"/>
    <property type="project" value="TreeGrafter"/>
</dbReference>
<dbReference type="GO" id="GO:0005096">
    <property type="term" value="F:GTPase activator activity"/>
    <property type="evidence" value="ECO:0007669"/>
    <property type="project" value="TreeGrafter"/>
</dbReference>
<dbReference type="InterPro" id="IPR045255">
    <property type="entry name" value="RanBP1-like"/>
</dbReference>
<dbReference type="Gene3D" id="2.30.29.30">
    <property type="entry name" value="Pleckstrin-homology domain (PH domain)/Phosphotyrosine-binding domain (PTB)"/>
    <property type="match status" value="1"/>
</dbReference>
<dbReference type="AlphaFoldDB" id="A0A0C9X2U5"/>
<feature type="region of interest" description="Disordered" evidence="1">
    <location>
        <begin position="1"/>
        <end position="23"/>
    </location>
</feature>
<evidence type="ECO:0000313" key="5">
    <source>
        <dbReference type="Proteomes" id="UP000054477"/>
    </source>
</evidence>
<keyword evidence="5" id="KW-1185">Reference proteome</keyword>
<dbReference type="EMBL" id="KN838753">
    <property type="protein sequence ID" value="KIJ95508.1"/>
    <property type="molecule type" value="Genomic_DNA"/>
</dbReference>
<evidence type="ECO:0000259" key="3">
    <source>
        <dbReference type="PROSITE" id="PS50196"/>
    </source>
</evidence>
<dbReference type="HOGENOM" id="CLU_1563109_0_0_1"/>
<feature type="region of interest" description="Disordered" evidence="1">
    <location>
        <begin position="148"/>
        <end position="171"/>
    </location>
</feature>
<evidence type="ECO:0000256" key="2">
    <source>
        <dbReference type="SAM" id="Phobius"/>
    </source>
</evidence>
<feature type="compositionally biased region" description="Basic and acidic residues" evidence="1">
    <location>
        <begin position="156"/>
        <end position="171"/>
    </location>
</feature>
<reference evidence="4 5" key="1">
    <citation type="submission" date="2014-04" db="EMBL/GenBank/DDBJ databases">
        <authorList>
            <consortium name="DOE Joint Genome Institute"/>
            <person name="Kuo A."/>
            <person name="Kohler A."/>
            <person name="Nagy L.G."/>
            <person name="Floudas D."/>
            <person name="Copeland A."/>
            <person name="Barry K.W."/>
            <person name="Cichocki N."/>
            <person name="Veneault-Fourrey C."/>
            <person name="LaButti K."/>
            <person name="Lindquist E.A."/>
            <person name="Lipzen A."/>
            <person name="Lundell T."/>
            <person name="Morin E."/>
            <person name="Murat C."/>
            <person name="Sun H."/>
            <person name="Tunlid A."/>
            <person name="Henrissat B."/>
            <person name="Grigoriev I.V."/>
            <person name="Hibbett D.S."/>
            <person name="Martin F."/>
            <person name="Nordberg H.P."/>
            <person name="Cantor M.N."/>
            <person name="Hua S.X."/>
        </authorList>
    </citation>
    <scope>NUCLEOTIDE SEQUENCE [LARGE SCALE GENOMIC DNA]</scope>
    <source>
        <strain evidence="4 5">LaAM-08-1</strain>
    </source>
</reference>
<dbReference type="Proteomes" id="UP000054477">
    <property type="component" value="Unassembled WGS sequence"/>
</dbReference>
<feature type="transmembrane region" description="Helical" evidence="2">
    <location>
        <begin position="41"/>
        <end position="63"/>
    </location>
</feature>
<dbReference type="InterPro" id="IPR011993">
    <property type="entry name" value="PH-like_dom_sf"/>
</dbReference>
<dbReference type="Pfam" id="PF00638">
    <property type="entry name" value="Ran_BP1"/>
    <property type="match status" value="1"/>
</dbReference>
<dbReference type="OrthoDB" id="10549991at2759"/>
<evidence type="ECO:0000313" key="4">
    <source>
        <dbReference type="EMBL" id="KIJ95508.1"/>
    </source>
</evidence>
<gene>
    <name evidence="4" type="ORF">K443DRAFT_682953</name>
</gene>
<feature type="domain" description="RanBD1" evidence="3">
    <location>
        <begin position="12"/>
        <end position="143"/>
    </location>
</feature>
<protein>
    <submittedName>
        <fullName evidence="4">Unplaced genomic scaffold K443scaffold_218, whole genome shotgun sequence</fullName>
    </submittedName>
</protein>
<sequence>MPTQEDGYDGPNSGALVAQPEPQPQLPPLEGQELFKMNAKFFLFDVAAVKWNVFGTGSIILLLEKDKKTASVIMKSRTKIYANFTITGIELQLSMGSKETRALVCRVPADSSRICDQTQTLAFRFVSEDYASRFKTVYRDAQKGSFNLQDGSAGLEKPKQSHPHGLDDGRD</sequence>
<name>A0A0C9X2U5_9AGAR</name>
<dbReference type="PROSITE" id="PS50196">
    <property type="entry name" value="RANBD1"/>
    <property type="match status" value="1"/>
</dbReference>
<reference evidence="5" key="2">
    <citation type="submission" date="2015-01" db="EMBL/GenBank/DDBJ databases">
        <title>Evolutionary Origins and Diversification of the Mycorrhizal Mutualists.</title>
        <authorList>
            <consortium name="DOE Joint Genome Institute"/>
            <consortium name="Mycorrhizal Genomics Consortium"/>
            <person name="Kohler A."/>
            <person name="Kuo A."/>
            <person name="Nagy L.G."/>
            <person name="Floudas D."/>
            <person name="Copeland A."/>
            <person name="Barry K.W."/>
            <person name="Cichocki N."/>
            <person name="Veneault-Fourrey C."/>
            <person name="LaButti K."/>
            <person name="Lindquist E.A."/>
            <person name="Lipzen A."/>
            <person name="Lundell T."/>
            <person name="Morin E."/>
            <person name="Murat C."/>
            <person name="Riley R."/>
            <person name="Ohm R."/>
            <person name="Sun H."/>
            <person name="Tunlid A."/>
            <person name="Henrissat B."/>
            <person name="Grigoriev I.V."/>
            <person name="Hibbett D.S."/>
            <person name="Martin F."/>
        </authorList>
    </citation>
    <scope>NUCLEOTIDE SEQUENCE [LARGE SCALE GENOMIC DNA]</scope>
    <source>
        <strain evidence="5">LaAM-08-1</strain>
    </source>
</reference>
<keyword evidence="2" id="KW-1133">Transmembrane helix</keyword>
<keyword evidence="2" id="KW-0472">Membrane</keyword>
<dbReference type="InterPro" id="IPR000156">
    <property type="entry name" value="Ran_bind_dom"/>
</dbReference>
<accession>A0A0C9X2U5</accession>
<organism evidence="4 5">
    <name type="scientific">Laccaria amethystina LaAM-08-1</name>
    <dbReference type="NCBI Taxonomy" id="1095629"/>
    <lineage>
        <taxon>Eukaryota</taxon>
        <taxon>Fungi</taxon>
        <taxon>Dikarya</taxon>
        <taxon>Basidiomycota</taxon>
        <taxon>Agaricomycotina</taxon>
        <taxon>Agaricomycetes</taxon>
        <taxon>Agaricomycetidae</taxon>
        <taxon>Agaricales</taxon>
        <taxon>Agaricineae</taxon>
        <taxon>Hydnangiaceae</taxon>
        <taxon>Laccaria</taxon>
    </lineage>
</organism>
<dbReference type="PANTHER" id="PTHR23138:SF87">
    <property type="entry name" value="E3 SUMO-PROTEIN LIGASE RANBP2"/>
    <property type="match status" value="1"/>
</dbReference>
<dbReference type="PANTHER" id="PTHR23138">
    <property type="entry name" value="RAN BINDING PROTEIN"/>
    <property type="match status" value="1"/>
</dbReference>
<evidence type="ECO:0000256" key="1">
    <source>
        <dbReference type="SAM" id="MobiDB-lite"/>
    </source>
</evidence>
<proteinExistence type="predicted"/>